<evidence type="ECO:0000256" key="1">
    <source>
        <dbReference type="ARBA" id="ARBA00004613"/>
    </source>
</evidence>
<evidence type="ECO:0000259" key="8">
    <source>
        <dbReference type="PROSITE" id="PS50871"/>
    </source>
</evidence>
<evidence type="ECO:0000313" key="10">
    <source>
        <dbReference type="Proteomes" id="UP000522270"/>
    </source>
</evidence>
<name>A0A7K5YLL2_9AVES</name>
<sequence length="125" mass="13092">TFPHPQPESEQMFHGGLGLNLTTGQYTAPVAGYYTFMAKLHIGESLDTQPQLCQGAPPAHRVLRTGQSSLLRSVRLCPVPGEAVPALSPLSLQAGQFASVSVDNTAGSPLTIQRSSVPSAILLGV</sequence>
<dbReference type="InterPro" id="IPR052136">
    <property type="entry name" value="Adipolin/Erythroferrone-rel"/>
</dbReference>
<dbReference type="GO" id="GO:0045721">
    <property type="term" value="P:negative regulation of gluconeogenesis"/>
    <property type="evidence" value="ECO:0007669"/>
    <property type="project" value="TreeGrafter"/>
</dbReference>
<dbReference type="PROSITE" id="PS50871">
    <property type="entry name" value="C1Q"/>
    <property type="match status" value="1"/>
</dbReference>
<organism evidence="9 10">
    <name type="scientific">Pterocles burchelli</name>
    <dbReference type="NCBI Taxonomy" id="2585816"/>
    <lineage>
        <taxon>Eukaryota</taxon>
        <taxon>Metazoa</taxon>
        <taxon>Chordata</taxon>
        <taxon>Craniata</taxon>
        <taxon>Vertebrata</taxon>
        <taxon>Euteleostomi</taxon>
        <taxon>Archelosauria</taxon>
        <taxon>Archosauria</taxon>
        <taxon>Dinosauria</taxon>
        <taxon>Saurischia</taxon>
        <taxon>Theropoda</taxon>
        <taxon>Coelurosauria</taxon>
        <taxon>Aves</taxon>
        <taxon>Neognathae</taxon>
        <taxon>Neoaves</taxon>
        <taxon>Columbimorphae</taxon>
        <taxon>Pterocliformes</taxon>
        <taxon>Pteroclidae</taxon>
        <taxon>Pterocles</taxon>
    </lineage>
</organism>
<dbReference type="EMBL" id="VYZE01000324">
    <property type="protein sequence ID" value="NWU66123.1"/>
    <property type="molecule type" value="Genomic_DNA"/>
</dbReference>
<dbReference type="InterPro" id="IPR001073">
    <property type="entry name" value="C1q_dom"/>
</dbReference>
<gene>
    <name evidence="9" type="primary">Erfe</name>
    <name evidence="9" type="ORF">PTEBUR_R00338</name>
</gene>
<keyword evidence="6" id="KW-0325">Glycoprotein</keyword>
<dbReference type="GO" id="GO:0046628">
    <property type="term" value="P:positive regulation of insulin receptor signaling pathway"/>
    <property type="evidence" value="ECO:0007669"/>
    <property type="project" value="TreeGrafter"/>
</dbReference>
<reference evidence="9 10" key="1">
    <citation type="submission" date="2019-09" db="EMBL/GenBank/DDBJ databases">
        <title>Bird 10,000 Genomes (B10K) Project - Family phase.</title>
        <authorList>
            <person name="Zhang G."/>
        </authorList>
    </citation>
    <scope>NUCLEOTIDE SEQUENCE [LARGE SCALE GENOMIC DNA]</scope>
    <source>
        <strain evidence="9">B10K-DU-027-49</strain>
        <tissue evidence="9">Muscle</tissue>
    </source>
</reference>
<comment type="similarity">
    <text evidence="7">Belongs to the adipolin/erythroferrone family.</text>
</comment>
<dbReference type="GO" id="GO:0005179">
    <property type="term" value="F:hormone activity"/>
    <property type="evidence" value="ECO:0007669"/>
    <property type="project" value="UniProtKB-KW"/>
</dbReference>
<dbReference type="Gene3D" id="2.60.120.40">
    <property type="match status" value="1"/>
</dbReference>
<dbReference type="GO" id="GO:0005615">
    <property type="term" value="C:extracellular space"/>
    <property type="evidence" value="ECO:0007669"/>
    <property type="project" value="TreeGrafter"/>
</dbReference>
<keyword evidence="2" id="KW-0964">Secreted</keyword>
<feature type="non-terminal residue" evidence="9">
    <location>
        <position position="125"/>
    </location>
</feature>
<evidence type="ECO:0000256" key="3">
    <source>
        <dbReference type="ARBA" id="ARBA00022702"/>
    </source>
</evidence>
<evidence type="ECO:0000256" key="2">
    <source>
        <dbReference type="ARBA" id="ARBA00022525"/>
    </source>
</evidence>
<comment type="subcellular location">
    <subcellularLocation>
        <location evidence="1">Secreted</location>
    </subcellularLocation>
</comment>
<dbReference type="OrthoDB" id="6360045at2759"/>
<evidence type="ECO:0000256" key="5">
    <source>
        <dbReference type="ARBA" id="ARBA00023157"/>
    </source>
</evidence>
<keyword evidence="5" id="KW-1015">Disulfide bond</keyword>
<accession>A0A7K5YLL2</accession>
<evidence type="ECO:0000256" key="4">
    <source>
        <dbReference type="ARBA" id="ARBA00022729"/>
    </source>
</evidence>
<feature type="non-terminal residue" evidence="9">
    <location>
        <position position="1"/>
    </location>
</feature>
<evidence type="ECO:0000256" key="7">
    <source>
        <dbReference type="ARBA" id="ARBA00038198"/>
    </source>
</evidence>
<dbReference type="GO" id="GO:0046326">
    <property type="term" value="P:positive regulation of D-glucose import"/>
    <property type="evidence" value="ECO:0007669"/>
    <property type="project" value="TreeGrafter"/>
</dbReference>
<dbReference type="AlphaFoldDB" id="A0A7K5YLL2"/>
<evidence type="ECO:0000256" key="6">
    <source>
        <dbReference type="ARBA" id="ARBA00023180"/>
    </source>
</evidence>
<dbReference type="PANTHER" id="PTHR24019:SF11">
    <property type="entry name" value="ERYTHROFERRONE"/>
    <property type="match status" value="1"/>
</dbReference>
<keyword evidence="10" id="KW-1185">Reference proteome</keyword>
<dbReference type="Proteomes" id="UP000522270">
    <property type="component" value="Unassembled WGS sequence"/>
</dbReference>
<protein>
    <submittedName>
        <fullName evidence="9">ERFE protein</fullName>
    </submittedName>
</protein>
<feature type="domain" description="C1q" evidence="8">
    <location>
        <begin position="1"/>
        <end position="125"/>
    </location>
</feature>
<keyword evidence="4" id="KW-0732">Signal</keyword>
<dbReference type="SUPFAM" id="SSF49842">
    <property type="entry name" value="TNF-like"/>
    <property type="match status" value="1"/>
</dbReference>
<comment type="caution">
    <text evidence="9">The sequence shown here is derived from an EMBL/GenBank/DDBJ whole genome shotgun (WGS) entry which is preliminary data.</text>
</comment>
<dbReference type="PANTHER" id="PTHR24019">
    <property type="entry name" value="ADIPOLIN"/>
    <property type="match status" value="1"/>
</dbReference>
<evidence type="ECO:0000313" key="9">
    <source>
        <dbReference type="EMBL" id="NWU66123.1"/>
    </source>
</evidence>
<keyword evidence="3" id="KW-0372">Hormone</keyword>
<proteinExistence type="inferred from homology"/>
<dbReference type="InterPro" id="IPR008983">
    <property type="entry name" value="Tumour_necrosis_fac-like_dom"/>
</dbReference>